<proteinExistence type="predicted"/>
<dbReference type="InterPro" id="IPR010064">
    <property type="entry name" value="HK97-gp10_tail"/>
</dbReference>
<name>A0A6M3K0V5_9ZZZZ</name>
<dbReference type="EMBL" id="MT142103">
    <property type="protein sequence ID" value="QJA74517.1"/>
    <property type="molecule type" value="Genomic_DNA"/>
</dbReference>
<accession>A0A6M3K0V5</accession>
<reference evidence="1" key="1">
    <citation type="submission" date="2020-03" db="EMBL/GenBank/DDBJ databases">
        <title>The deep terrestrial virosphere.</title>
        <authorList>
            <person name="Holmfeldt K."/>
            <person name="Nilsson E."/>
            <person name="Simone D."/>
            <person name="Lopez-Fernandez M."/>
            <person name="Wu X."/>
            <person name="de Brujin I."/>
            <person name="Lundin D."/>
            <person name="Andersson A."/>
            <person name="Bertilsson S."/>
            <person name="Dopson M."/>
        </authorList>
    </citation>
    <scope>NUCLEOTIDE SEQUENCE</scope>
    <source>
        <strain evidence="1">MM415A01985</strain>
    </source>
</reference>
<dbReference type="Pfam" id="PF04883">
    <property type="entry name" value="HK97-gp10_like"/>
    <property type="match status" value="1"/>
</dbReference>
<gene>
    <name evidence="1" type="ORF">MM415A01985_0004</name>
</gene>
<organism evidence="1">
    <name type="scientific">viral metagenome</name>
    <dbReference type="NCBI Taxonomy" id="1070528"/>
    <lineage>
        <taxon>unclassified sequences</taxon>
        <taxon>metagenomes</taxon>
        <taxon>organismal metagenomes</taxon>
    </lineage>
</organism>
<evidence type="ECO:0000313" key="1">
    <source>
        <dbReference type="EMBL" id="QJA74517.1"/>
    </source>
</evidence>
<dbReference type="NCBIfam" id="TIGR01725">
    <property type="entry name" value="phge_HK97_gp10"/>
    <property type="match status" value="1"/>
</dbReference>
<sequence>MQAQIYLKGIDELERNIGKLVKDINKGKTSILLKQAQLVRNRIRQKAPIGPTGNLKKAAYAKAMHETIYQPAVAFAGIRPRKAPHAHLVEYGHGGPHPAPPHPFIRLAWDEVKDQVKNNIRLGLEQIIKGAL</sequence>
<dbReference type="AlphaFoldDB" id="A0A6M3K0V5"/>
<protein>
    <submittedName>
        <fullName evidence="1">Putative tail protein</fullName>
    </submittedName>
</protein>